<dbReference type="InterPro" id="IPR001594">
    <property type="entry name" value="Palmitoyltrfase_DHHC"/>
</dbReference>
<evidence type="ECO:0000256" key="4">
    <source>
        <dbReference type="ARBA" id="ARBA00022989"/>
    </source>
</evidence>
<keyword evidence="3 10" id="KW-0812">Transmembrane</keyword>
<dbReference type="EMBL" id="GL945434">
    <property type="protein sequence ID" value="EGO24345.1"/>
    <property type="molecule type" value="Genomic_DNA"/>
</dbReference>
<comment type="subcellular location">
    <subcellularLocation>
        <location evidence="1">Membrane</location>
        <topology evidence="1">Multi-pass membrane protein</topology>
    </subcellularLocation>
</comment>
<dbReference type="EC" id="2.3.1.225" evidence="10"/>
<organism>
    <name type="scientific">Serpula lacrymans var. lacrymans (strain S7.9)</name>
    <name type="common">Dry rot fungus</name>
    <dbReference type="NCBI Taxonomy" id="578457"/>
    <lineage>
        <taxon>Eukaryota</taxon>
        <taxon>Fungi</taxon>
        <taxon>Dikarya</taxon>
        <taxon>Basidiomycota</taxon>
        <taxon>Agaricomycotina</taxon>
        <taxon>Agaricomycetes</taxon>
        <taxon>Agaricomycetidae</taxon>
        <taxon>Boletales</taxon>
        <taxon>Coniophorineae</taxon>
        <taxon>Serpulaceae</taxon>
        <taxon>Serpula</taxon>
    </lineage>
</organism>
<evidence type="ECO:0000256" key="9">
    <source>
        <dbReference type="ARBA" id="ARBA00048048"/>
    </source>
</evidence>
<dbReference type="PROSITE" id="PS50216">
    <property type="entry name" value="DHHC"/>
    <property type="match status" value="1"/>
</dbReference>
<dbReference type="GO" id="GO:0016020">
    <property type="term" value="C:membrane"/>
    <property type="evidence" value="ECO:0007669"/>
    <property type="project" value="UniProtKB-SubCell"/>
</dbReference>
<dbReference type="RefSeq" id="XP_007318364.1">
    <property type="nucleotide sequence ID" value="XM_007318302.1"/>
</dbReference>
<evidence type="ECO:0000313" key="12">
    <source>
        <dbReference type="EMBL" id="EGO24345.1"/>
    </source>
</evidence>
<accession>F8NWE1</accession>
<evidence type="ECO:0000256" key="3">
    <source>
        <dbReference type="ARBA" id="ARBA00022692"/>
    </source>
</evidence>
<dbReference type="PANTHER" id="PTHR12246">
    <property type="entry name" value="PALMITOYLTRANSFERASE ZDHHC16"/>
    <property type="match status" value="1"/>
</dbReference>
<keyword evidence="7" id="KW-0449">Lipoprotein</keyword>
<evidence type="ECO:0000256" key="1">
    <source>
        <dbReference type="ARBA" id="ARBA00004141"/>
    </source>
</evidence>
<dbReference type="GO" id="GO:0019706">
    <property type="term" value="F:protein-cysteine S-palmitoyltransferase activity"/>
    <property type="evidence" value="ECO:0007669"/>
    <property type="project" value="UniProtKB-EC"/>
</dbReference>
<dbReference type="AlphaFoldDB" id="F8NWE1"/>
<comment type="catalytic activity">
    <reaction evidence="9 10">
        <text>L-cysteinyl-[protein] + hexadecanoyl-CoA = S-hexadecanoyl-L-cysteinyl-[protein] + CoA</text>
        <dbReference type="Rhea" id="RHEA:36683"/>
        <dbReference type="Rhea" id="RHEA-COMP:10131"/>
        <dbReference type="Rhea" id="RHEA-COMP:11032"/>
        <dbReference type="ChEBI" id="CHEBI:29950"/>
        <dbReference type="ChEBI" id="CHEBI:57287"/>
        <dbReference type="ChEBI" id="CHEBI:57379"/>
        <dbReference type="ChEBI" id="CHEBI:74151"/>
        <dbReference type="EC" id="2.3.1.225"/>
    </reaction>
</comment>
<dbReference type="HOGENOM" id="CLU_054274_1_0_1"/>
<evidence type="ECO:0000256" key="8">
    <source>
        <dbReference type="ARBA" id="ARBA00023315"/>
    </source>
</evidence>
<dbReference type="GeneID" id="18810308"/>
<evidence type="ECO:0000259" key="11">
    <source>
        <dbReference type="Pfam" id="PF01529"/>
    </source>
</evidence>
<evidence type="ECO:0000256" key="6">
    <source>
        <dbReference type="ARBA" id="ARBA00023139"/>
    </source>
</evidence>
<gene>
    <name evidence="12" type="ORF">SERLADRAFT_369584</name>
</gene>
<dbReference type="InterPro" id="IPR039859">
    <property type="entry name" value="PFA4/ZDH16/20/ERF2-like"/>
</dbReference>
<protein>
    <recommendedName>
        <fullName evidence="10">Palmitoyltransferase</fullName>
        <ecNumber evidence="10">2.3.1.225</ecNumber>
    </recommendedName>
</protein>
<dbReference type="Pfam" id="PF01529">
    <property type="entry name" value="DHHC"/>
    <property type="match status" value="1"/>
</dbReference>
<feature type="transmembrane region" description="Helical" evidence="10">
    <location>
        <begin position="21"/>
        <end position="48"/>
    </location>
</feature>
<keyword evidence="5 10" id="KW-0472">Membrane</keyword>
<reference evidence="12" key="1">
    <citation type="submission" date="2011-04" db="EMBL/GenBank/DDBJ databases">
        <title>Evolution of plant cell wall degrading machinery underlies the functional diversity of forest fungi.</title>
        <authorList>
            <consortium name="US DOE Joint Genome Institute (JGI-PGF)"/>
            <person name="Eastwood D.C."/>
            <person name="Floudas D."/>
            <person name="Binder M."/>
            <person name="Majcherczyk A."/>
            <person name="Schneider P."/>
            <person name="Aerts A."/>
            <person name="Asiegbu F.O."/>
            <person name="Baker S.E."/>
            <person name="Barry K."/>
            <person name="Bendiksby M."/>
            <person name="Blumentritt M."/>
            <person name="Coutinho P.M."/>
            <person name="Cullen D."/>
            <person name="Cullen D."/>
            <person name="Gathman A."/>
            <person name="Goodell B."/>
            <person name="Henrissat B."/>
            <person name="Ihrmark K."/>
            <person name="Kauserud H."/>
            <person name="Kohler A."/>
            <person name="LaButti K."/>
            <person name="Lapidus A."/>
            <person name="Lavin J.L."/>
            <person name="Lee Y.-H."/>
            <person name="Lindquist E."/>
            <person name="Lilly W."/>
            <person name="Lucas S."/>
            <person name="Morin E."/>
            <person name="Murat C."/>
            <person name="Oguiza J.A."/>
            <person name="Park J."/>
            <person name="Pisabarro A.G."/>
            <person name="Riley R."/>
            <person name="Rosling A."/>
            <person name="Salamov A."/>
            <person name="Schmidt O."/>
            <person name="Schmutz J."/>
            <person name="Skrede I."/>
            <person name="Stenlid J."/>
            <person name="Wiebenga A."/>
            <person name="Xie X."/>
            <person name="Kues U."/>
            <person name="Hibbett D.S."/>
            <person name="Hoffmeister D."/>
            <person name="Hogberg N."/>
            <person name="Martin F."/>
            <person name="Grigoriev I.V."/>
            <person name="Watkinson S.C."/>
        </authorList>
    </citation>
    <scope>NUCLEOTIDE SEQUENCE</scope>
    <source>
        <strain evidence="12">S7.9</strain>
    </source>
</reference>
<evidence type="ECO:0000256" key="10">
    <source>
        <dbReference type="RuleBase" id="RU079119"/>
    </source>
</evidence>
<feature type="domain" description="Palmitoyltransferase DHHC" evidence="11">
    <location>
        <begin position="129"/>
        <end position="259"/>
    </location>
</feature>
<evidence type="ECO:0000256" key="5">
    <source>
        <dbReference type="ARBA" id="ARBA00023136"/>
    </source>
</evidence>
<feature type="transmembrane region" description="Helical" evidence="10">
    <location>
        <begin position="54"/>
        <end position="75"/>
    </location>
</feature>
<dbReference type="Proteomes" id="UP000008064">
    <property type="component" value="Unassembled WGS sequence"/>
</dbReference>
<keyword evidence="2 10" id="KW-0808">Transferase</keyword>
<feature type="transmembrane region" description="Helical" evidence="10">
    <location>
        <begin position="221"/>
        <end position="242"/>
    </location>
</feature>
<comment type="domain">
    <text evidence="10">The DHHC domain is required for palmitoyltransferase activity.</text>
</comment>
<evidence type="ECO:0000256" key="2">
    <source>
        <dbReference type="ARBA" id="ARBA00022679"/>
    </source>
</evidence>
<feature type="transmembrane region" description="Helical" evidence="10">
    <location>
        <begin position="181"/>
        <end position="201"/>
    </location>
</feature>
<keyword evidence="4 10" id="KW-1133">Transmembrane helix</keyword>
<sequence>MICARTIFRCFRWLERMGDRVTGAAGPFFVGLAVILISLGTVCFFDVIQPTLRFPWLTTPPCILIVCNLFMHYYYVCTIPPGFIQDGPREAKGGILWAGEKPNSSEQRRGVRWSGEDGLGSGIKISKANLTMCKKCGQTRPERSHHCRICKRCVLKYDHHCPTPFCVGVNQCVGLHNERHFVMFMAYLVISTFCYSVLGYQKMLGALGLTFMFDWPYLVPSLAYILIYMLSVVLCLAVGIMLSWHLLGVAAAETSVESQDHDVYRKIAKSRNDTFVNSYDLGKRKNLELFFNIGPTGYPWYTLILPLRIMPYTDGRSWARREGFERHRGVREGEELTDEDDDEHAP</sequence>
<comment type="similarity">
    <text evidence="10">Belongs to the DHHC palmitoyltransferase family.</text>
</comment>
<dbReference type="KEGG" id="sla:SERLADRAFT_369584"/>
<name>F8NWE1_SERL9</name>
<keyword evidence="8 10" id="KW-0012">Acyltransferase</keyword>
<evidence type="ECO:0000256" key="7">
    <source>
        <dbReference type="ARBA" id="ARBA00023288"/>
    </source>
</evidence>
<proteinExistence type="inferred from homology"/>
<keyword evidence="6" id="KW-0564">Palmitate</keyword>
<dbReference type="OrthoDB" id="9909019at2759"/>